<accession>A0AAD8LEU5</accession>
<keyword evidence="2" id="KW-1185">Reference proteome</keyword>
<name>A0AAD8LEU5_TARER</name>
<comment type="caution">
    <text evidence="1">The sequence shown here is derived from an EMBL/GenBank/DDBJ whole genome shotgun (WGS) entry which is preliminary data.</text>
</comment>
<organism evidence="1 2">
    <name type="scientific">Tagetes erecta</name>
    <name type="common">African marigold</name>
    <dbReference type="NCBI Taxonomy" id="13708"/>
    <lineage>
        <taxon>Eukaryota</taxon>
        <taxon>Viridiplantae</taxon>
        <taxon>Streptophyta</taxon>
        <taxon>Embryophyta</taxon>
        <taxon>Tracheophyta</taxon>
        <taxon>Spermatophyta</taxon>
        <taxon>Magnoliopsida</taxon>
        <taxon>eudicotyledons</taxon>
        <taxon>Gunneridae</taxon>
        <taxon>Pentapetalae</taxon>
        <taxon>asterids</taxon>
        <taxon>campanulids</taxon>
        <taxon>Asterales</taxon>
        <taxon>Asteraceae</taxon>
        <taxon>Asteroideae</taxon>
        <taxon>Heliantheae alliance</taxon>
        <taxon>Tageteae</taxon>
        <taxon>Tagetes</taxon>
    </lineage>
</organism>
<proteinExistence type="predicted"/>
<evidence type="ECO:0000313" key="1">
    <source>
        <dbReference type="EMBL" id="KAK1440939.1"/>
    </source>
</evidence>
<protein>
    <submittedName>
        <fullName evidence="1">Uncharacterized protein</fullName>
    </submittedName>
</protein>
<gene>
    <name evidence="1" type="ORF">QVD17_06774</name>
</gene>
<reference evidence="1" key="1">
    <citation type="journal article" date="2023" name="bioRxiv">
        <title>Improved chromosome-level genome assembly for marigold (Tagetes erecta).</title>
        <authorList>
            <person name="Jiang F."/>
            <person name="Yuan L."/>
            <person name="Wang S."/>
            <person name="Wang H."/>
            <person name="Xu D."/>
            <person name="Wang A."/>
            <person name="Fan W."/>
        </authorList>
    </citation>
    <scope>NUCLEOTIDE SEQUENCE</scope>
    <source>
        <strain evidence="1">WSJ</strain>
        <tissue evidence="1">Leaf</tissue>
    </source>
</reference>
<dbReference type="AlphaFoldDB" id="A0AAD8LEU5"/>
<sequence length="119" mass="13540">MNATLQTEVSPIDIQFKEDEAEEDHQDVGIFTFNKIIYPNPVVDSLPLFLTSASKRTTPMGEMHVYAKGLFLATDAAIYKDIATEVDMELRLFSLKNVNRTLAIFRKHNHVEVEEKKGL</sequence>
<dbReference type="EMBL" id="JAUHHV010000001">
    <property type="protein sequence ID" value="KAK1440939.1"/>
    <property type="molecule type" value="Genomic_DNA"/>
</dbReference>
<dbReference type="Proteomes" id="UP001229421">
    <property type="component" value="Unassembled WGS sequence"/>
</dbReference>
<evidence type="ECO:0000313" key="2">
    <source>
        <dbReference type="Proteomes" id="UP001229421"/>
    </source>
</evidence>